<keyword evidence="2" id="KW-1185">Reference proteome</keyword>
<name>A0A1C2DVW8_9HYPH</name>
<organism evidence="1 2">
    <name type="scientific">Mesorhizobium hungaricum</name>
    <dbReference type="NCBI Taxonomy" id="1566387"/>
    <lineage>
        <taxon>Bacteria</taxon>
        <taxon>Pseudomonadati</taxon>
        <taxon>Pseudomonadota</taxon>
        <taxon>Alphaproteobacteria</taxon>
        <taxon>Hyphomicrobiales</taxon>
        <taxon>Phyllobacteriaceae</taxon>
        <taxon>Mesorhizobium</taxon>
    </lineage>
</organism>
<accession>A0A1C2DVW8</accession>
<dbReference type="AlphaFoldDB" id="A0A1C2DVW8"/>
<dbReference type="EMBL" id="MDEO01000031">
    <property type="protein sequence ID" value="OCX18919.1"/>
    <property type="molecule type" value="Genomic_DNA"/>
</dbReference>
<evidence type="ECO:0000313" key="2">
    <source>
        <dbReference type="Proteomes" id="UP000094412"/>
    </source>
</evidence>
<reference evidence="1 2" key="1">
    <citation type="submission" date="2016-08" db="EMBL/GenBank/DDBJ databases">
        <title>Whole genome sequence of Mesorhizobium sp. strain UASWS1009 isolated from industrial sewage.</title>
        <authorList>
            <person name="Crovadore J."/>
            <person name="Calmin G."/>
            <person name="Chablais R."/>
            <person name="Cochard B."/>
            <person name="Lefort F."/>
        </authorList>
    </citation>
    <scope>NUCLEOTIDE SEQUENCE [LARGE SCALE GENOMIC DNA]</scope>
    <source>
        <strain evidence="1 2">UASWS1009</strain>
    </source>
</reference>
<sequence>MDNLMLLGTELVATGYGGQAYRATDGENWAPAAPTFPIPPVSQDTIRFGWAALQSARFRYVFGGEVVTGLSIPTDFGGLGGATNIAAMIRAQARRDYGTLWLLQDGRWQDVELPTNSTLDQIVTADGKIVYLRFRPGVVYSTTDFADMTEVAVNDAGLSALGVHQGSALLADEASLFTLAPDGTAPFEPPLPPMTDRMLELSSSDGILHVIRESSVWRLVAGTWEEIAIPPDVVALPR</sequence>
<proteinExistence type="predicted"/>
<gene>
    <name evidence="1" type="ORF">QV13_11930</name>
</gene>
<evidence type="ECO:0000313" key="1">
    <source>
        <dbReference type="EMBL" id="OCX18919.1"/>
    </source>
</evidence>
<protein>
    <submittedName>
        <fullName evidence="1">Uncharacterized protein</fullName>
    </submittedName>
</protein>
<dbReference type="Proteomes" id="UP000094412">
    <property type="component" value="Unassembled WGS sequence"/>
</dbReference>
<comment type="caution">
    <text evidence="1">The sequence shown here is derived from an EMBL/GenBank/DDBJ whole genome shotgun (WGS) entry which is preliminary data.</text>
</comment>